<reference evidence="7" key="3">
    <citation type="submission" date="2016-03" db="UniProtKB">
        <authorList>
            <consortium name="EnsemblProtists"/>
        </authorList>
    </citation>
    <scope>IDENTIFICATION</scope>
</reference>
<dbReference type="GeneID" id="17308008"/>
<evidence type="ECO:0000256" key="3">
    <source>
        <dbReference type="PIRSR" id="PIRSR623088-1"/>
    </source>
</evidence>
<dbReference type="KEGG" id="gtt:GUITHDRAFT_102975"/>
<dbReference type="eggNOG" id="KOG3688">
    <property type="taxonomic scope" value="Eukaryota"/>
</dbReference>
<dbReference type="InterPro" id="IPR036971">
    <property type="entry name" value="PDEase_catalytic_dom_sf"/>
</dbReference>
<proteinExistence type="predicted"/>
<keyword evidence="8" id="KW-1185">Reference proteome</keyword>
<dbReference type="EMBL" id="JH992976">
    <property type="protein sequence ID" value="EKX51051.1"/>
    <property type="molecule type" value="Genomic_DNA"/>
</dbReference>
<dbReference type="InterPro" id="IPR003607">
    <property type="entry name" value="HD/PDEase_dom"/>
</dbReference>
<organism evidence="6">
    <name type="scientific">Guillardia theta (strain CCMP2712)</name>
    <name type="common">Cryptophyte</name>
    <dbReference type="NCBI Taxonomy" id="905079"/>
    <lineage>
        <taxon>Eukaryota</taxon>
        <taxon>Cryptophyceae</taxon>
        <taxon>Pyrenomonadales</taxon>
        <taxon>Geminigeraceae</taxon>
        <taxon>Guillardia</taxon>
    </lineage>
</organism>
<dbReference type="PRINTS" id="PR00387">
    <property type="entry name" value="PDIESTERASE1"/>
</dbReference>
<feature type="binding site" evidence="4">
    <location>
        <position position="11"/>
    </location>
    <ligand>
        <name>Zn(2+)</name>
        <dbReference type="ChEBI" id="CHEBI:29105"/>
        <label>1</label>
    </ligand>
</feature>
<dbReference type="OrthoDB" id="189220at2759"/>
<dbReference type="EnsemblProtists" id="EKX51051">
    <property type="protein sequence ID" value="EKX51051"/>
    <property type="gene ID" value="GUITHDRAFT_102975"/>
</dbReference>
<evidence type="ECO:0000313" key="7">
    <source>
        <dbReference type="EnsemblProtists" id="EKX51051"/>
    </source>
</evidence>
<dbReference type="PROSITE" id="PS00126">
    <property type="entry name" value="PDEASE_I_1"/>
    <property type="match status" value="1"/>
</dbReference>
<sequence>MYDNPYHNFHHAFDVTQTFYALLHITNVIEEISELLQFACLFSALCHDLEHLGVNNNFLSKEYIKDVITSLIMSTDMARHAEYLTMMRSRSTMDEGQGLTTITKLELLIKCADTSNVS</sequence>
<dbReference type="PANTHER" id="PTHR11347">
    <property type="entry name" value="CYCLIC NUCLEOTIDE PHOSPHODIESTERASE"/>
    <property type="match status" value="1"/>
</dbReference>
<dbReference type="GO" id="GO:0046872">
    <property type="term" value="F:metal ion binding"/>
    <property type="evidence" value="ECO:0007669"/>
    <property type="project" value="UniProtKB-KW"/>
</dbReference>
<feature type="binding site" evidence="4">
    <location>
        <position position="48"/>
    </location>
    <ligand>
        <name>Zn(2+)</name>
        <dbReference type="ChEBI" id="CHEBI:29105"/>
        <label>1</label>
    </ligand>
</feature>
<dbReference type="CDD" id="cd00077">
    <property type="entry name" value="HDc"/>
    <property type="match status" value="1"/>
</dbReference>
<feature type="binding site" evidence="4">
    <location>
        <position position="48"/>
    </location>
    <ligand>
        <name>Zn(2+)</name>
        <dbReference type="ChEBI" id="CHEBI:29105"/>
        <label>2</label>
    </ligand>
</feature>
<keyword evidence="2" id="KW-0378">Hydrolase</keyword>
<evidence type="ECO:0000313" key="8">
    <source>
        <dbReference type="Proteomes" id="UP000011087"/>
    </source>
</evidence>
<dbReference type="InterPro" id="IPR002073">
    <property type="entry name" value="PDEase_catalytic_dom"/>
</dbReference>
<feature type="binding site" evidence="4">
    <location>
        <position position="47"/>
    </location>
    <ligand>
        <name>Zn(2+)</name>
        <dbReference type="ChEBI" id="CHEBI:29105"/>
        <label>1</label>
    </ligand>
</feature>
<evidence type="ECO:0000313" key="6">
    <source>
        <dbReference type="EMBL" id="EKX51051.1"/>
    </source>
</evidence>
<gene>
    <name evidence="6" type="ORF">GUITHDRAFT_102975</name>
</gene>
<evidence type="ECO:0000259" key="5">
    <source>
        <dbReference type="PROSITE" id="PS51845"/>
    </source>
</evidence>
<reference evidence="8" key="2">
    <citation type="submission" date="2012-11" db="EMBL/GenBank/DDBJ databases">
        <authorList>
            <person name="Kuo A."/>
            <person name="Curtis B.A."/>
            <person name="Tanifuji G."/>
            <person name="Burki F."/>
            <person name="Gruber A."/>
            <person name="Irimia M."/>
            <person name="Maruyama S."/>
            <person name="Arias M.C."/>
            <person name="Ball S.G."/>
            <person name="Gile G.H."/>
            <person name="Hirakawa Y."/>
            <person name="Hopkins J.F."/>
            <person name="Rensing S.A."/>
            <person name="Schmutz J."/>
            <person name="Symeonidi A."/>
            <person name="Elias M."/>
            <person name="Eveleigh R.J."/>
            <person name="Herman E.K."/>
            <person name="Klute M.J."/>
            <person name="Nakayama T."/>
            <person name="Obornik M."/>
            <person name="Reyes-Prieto A."/>
            <person name="Armbrust E.V."/>
            <person name="Aves S.J."/>
            <person name="Beiko R.G."/>
            <person name="Coutinho P."/>
            <person name="Dacks J.B."/>
            <person name="Durnford D.G."/>
            <person name="Fast N.M."/>
            <person name="Green B.R."/>
            <person name="Grisdale C."/>
            <person name="Hempe F."/>
            <person name="Henrissat B."/>
            <person name="Hoppner M.P."/>
            <person name="Ishida K.-I."/>
            <person name="Kim E."/>
            <person name="Koreny L."/>
            <person name="Kroth P.G."/>
            <person name="Liu Y."/>
            <person name="Malik S.-B."/>
            <person name="Maier U.G."/>
            <person name="McRose D."/>
            <person name="Mock T."/>
            <person name="Neilson J.A."/>
            <person name="Onodera N.T."/>
            <person name="Poole A.M."/>
            <person name="Pritham E.J."/>
            <person name="Richards T.A."/>
            <person name="Rocap G."/>
            <person name="Roy S.W."/>
            <person name="Sarai C."/>
            <person name="Schaack S."/>
            <person name="Shirato S."/>
            <person name="Slamovits C.H."/>
            <person name="Spencer D.F."/>
            <person name="Suzuki S."/>
            <person name="Worden A.Z."/>
            <person name="Zauner S."/>
            <person name="Barry K."/>
            <person name="Bell C."/>
            <person name="Bharti A.K."/>
            <person name="Crow J.A."/>
            <person name="Grimwood J."/>
            <person name="Kramer R."/>
            <person name="Lindquist E."/>
            <person name="Lucas S."/>
            <person name="Salamov A."/>
            <person name="McFadden G.I."/>
            <person name="Lane C.E."/>
            <person name="Keeling P.J."/>
            <person name="Gray M.W."/>
            <person name="Grigoriev I.V."/>
            <person name="Archibald J.M."/>
        </authorList>
    </citation>
    <scope>NUCLEOTIDE SEQUENCE</scope>
    <source>
        <strain evidence="8">CCMP2712</strain>
    </source>
</reference>
<dbReference type="GO" id="GO:0007165">
    <property type="term" value="P:signal transduction"/>
    <property type="evidence" value="ECO:0007669"/>
    <property type="project" value="InterPro"/>
</dbReference>
<dbReference type="Pfam" id="PF00233">
    <property type="entry name" value="PDEase_I"/>
    <property type="match status" value="2"/>
</dbReference>
<dbReference type="PaxDb" id="55529-EKX51051"/>
<feature type="domain" description="PDEase" evidence="5">
    <location>
        <begin position="1"/>
        <end position="118"/>
    </location>
</feature>
<name>L1JR58_GUITC</name>
<feature type="active site" description="Proton donor" evidence="3">
    <location>
        <position position="7"/>
    </location>
</feature>
<evidence type="ECO:0000256" key="2">
    <source>
        <dbReference type="ARBA" id="ARBA00022801"/>
    </source>
</evidence>
<dbReference type="Gene3D" id="1.10.1300.10">
    <property type="entry name" value="3'5'-cyclic nucleotide phosphodiesterase, catalytic domain"/>
    <property type="match status" value="2"/>
</dbReference>
<reference evidence="6 8" key="1">
    <citation type="journal article" date="2012" name="Nature">
        <title>Algal genomes reveal evolutionary mosaicism and the fate of nucleomorphs.</title>
        <authorList>
            <consortium name="DOE Joint Genome Institute"/>
            <person name="Curtis B.A."/>
            <person name="Tanifuji G."/>
            <person name="Burki F."/>
            <person name="Gruber A."/>
            <person name="Irimia M."/>
            <person name="Maruyama S."/>
            <person name="Arias M.C."/>
            <person name="Ball S.G."/>
            <person name="Gile G.H."/>
            <person name="Hirakawa Y."/>
            <person name="Hopkins J.F."/>
            <person name="Kuo A."/>
            <person name="Rensing S.A."/>
            <person name="Schmutz J."/>
            <person name="Symeonidi A."/>
            <person name="Elias M."/>
            <person name="Eveleigh R.J."/>
            <person name="Herman E.K."/>
            <person name="Klute M.J."/>
            <person name="Nakayama T."/>
            <person name="Obornik M."/>
            <person name="Reyes-Prieto A."/>
            <person name="Armbrust E.V."/>
            <person name="Aves S.J."/>
            <person name="Beiko R.G."/>
            <person name="Coutinho P."/>
            <person name="Dacks J.B."/>
            <person name="Durnford D.G."/>
            <person name="Fast N.M."/>
            <person name="Green B.R."/>
            <person name="Grisdale C.J."/>
            <person name="Hempel F."/>
            <person name="Henrissat B."/>
            <person name="Hoppner M.P."/>
            <person name="Ishida K."/>
            <person name="Kim E."/>
            <person name="Koreny L."/>
            <person name="Kroth P.G."/>
            <person name="Liu Y."/>
            <person name="Malik S.B."/>
            <person name="Maier U.G."/>
            <person name="McRose D."/>
            <person name="Mock T."/>
            <person name="Neilson J.A."/>
            <person name="Onodera N.T."/>
            <person name="Poole A.M."/>
            <person name="Pritham E.J."/>
            <person name="Richards T.A."/>
            <person name="Rocap G."/>
            <person name="Roy S.W."/>
            <person name="Sarai C."/>
            <person name="Schaack S."/>
            <person name="Shirato S."/>
            <person name="Slamovits C.H."/>
            <person name="Spencer D.F."/>
            <person name="Suzuki S."/>
            <person name="Worden A.Z."/>
            <person name="Zauner S."/>
            <person name="Barry K."/>
            <person name="Bell C."/>
            <person name="Bharti A.K."/>
            <person name="Crow J.A."/>
            <person name="Grimwood J."/>
            <person name="Kramer R."/>
            <person name="Lindquist E."/>
            <person name="Lucas S."/>
            <person name="Salamov A."/>
            <person name="McFadden G.I."/>
            <person name="Lane C.E."/>
            <person name="Keeling P.J."/>
            <person name="Gray M.W."/>
            <person name="Grigoriev I.V."/>
            <person name="Archibald J.M."/>
        </authorList>
    </citation>
    <scope>NUCLEOTIDE SEQUENCE</scope>
    <source>
        <strain evidence="6 8">CCMP2712</strain>
    </source>
</reference>
<dbReference type="SUPFAM" id="SSF109604">
    <property type="entry name" value="HD-domain/PDEase-like"/>
    <property type="match status" value="1"/>
</dbReference>
<dbReference type="InterPro" id="IPR023174">
    <property type="entry name" value="PDEase_CS"/>
</dbReference>
<dbReference type="GO" id="GO:0004114">
    <property type="term" value="F:3',5'-cyclic-nucleotide phosphodiesterase activity"/>
    <property type="evidence" value="ECO:0007669"/>
    <property type="project" value="InterPro"/>
</dbReference>
<evidence type="ECO:0000256" key="1">
    <source>
        <dbReference type="ARBA" id="ARBA00022723"/>
    </source>
</evidence>
<dbReference type="STRING" id="905079.L1JR58"/>
<evidence type="ECO:0000256" key="4">
    <source>
        <dbReference type="PIRSR" id="PIRSR623088-3"/>
    </source>
</evidence>
<dbReference type="PROSITE" id="PS51845">
    <property type="entry name" value="PDEASE_I_2"/>
    <property type="match status" value="1"/>
</dbReference>
<dbReference type="RefSeq" id="XP_005838031.1">
    <property type="nucleotide sequence ID" value="XM_005837974.1"/>
</dbReference>
<dbReference type="HOGENOM" id="CLU_2077562_0_0_1"/>
<dbReference type="InterPro" id="IPR023088">
    <property type="entry name" value="PDEase"/>
</dbReference>
<keyword evidence="1 4" id="KW-0479">Metal-binding</keyword>
<dbReference type="AlphaFoldDB" id="L1JR58"/>
<protein>
    <recommendedName>
        <fullName evidence="5">PDEase domain-containing protein</fullName>
    </recommendedName>
</protein>
<accession>L1JR58</accession>
<dbReference type="Proteomes" id="UP000011087">
    <property type="component" value="Unassembled WGS sequence"/>
</dbReference>